<name>A0A0F9SZZ7_9ZZZZ</name>
<comment type="caution">
    <text evidence="1">The sequence shown here is derived from an EMBL/GenBank/DDBJ whole genome shotgun (WGS) entry which is preliminary data.</text>
</comment>
<proteinExistence type="predicted"/>
<dbReference type="EMBL" id="LAZR01001582">
    <property type="protein sequence ID" value="KKN42411.1"/>
    <property type="molecule type" value="Genomic_DNA"/>
</dbReference>
<dbReference type="AlphaFoldDB" id="A0A0F9SZZ7"/>
<organism evidence="1">
    <name type="scientific">marine sediment metagenome</name>
    <dbReference type="NCBI Taxonomy" id="412755"/>
    <lineage>
        <taxon>unclassified sequences</taxon>
        <taxon>metagenomes</taxon>
        <taxon>ecological metagenomes</taxon>
    </lineage>
</organism>
<evidence type="ECO:0000313" key="1">
    <source>
        <dbReference type="EMBL" id="KKN42411.1"/>
    </source>
</evidence>
<protein>
    <submittedName>
        <fullName evidence="1">Uncharacterized protein</fullName>
    </submittedName>
</protein>
<sequence length="195" mass="20336">MAQMGKASADGDMDKVLAISTEIRKVKSAVNDAETTAQTKERDEVKAALTKGLNALNLADMLKGLTIKGTIRRTDTGLDDGRMVVEAPNLDAIWPVVDVAGAGKVSSVKRIEFTIANGKAEVTIGTAKGSGGGSGGQSGKGWVKDGEVVALQKAFDTVATTEEKANVESFKGDGSKQYTEKTKVVKANGYTLNQG</sequence>
<reference evidence="1" key="1">
    <citation type="journal article" date="2015" name="Nature">
        <title>Complex archaea that bridge the gap between prokaryotes and eukaryotes.</title>
        <authorList>
            <person name="Spang A."/>
            <person name="Saw J.H."/>
            <person name="Jorgensen S.L."/>
            <person name="Zaremba-Niedzwiedzka K."/>
            <person name="Martijn J."/>
            <person name="Lind A.E."/>
            <person name="van Eijk R."/>
            <person name="Schleper C."/>
            <person name="Guy L."/>
            <person name="Ettema T.J."/>
        </authorList>
    </citation>
    <scope>NUCLEOTIDE SEQUENCE</scope>
</reference>
<gene>
    <name evidence="1" type="ORF">LCGC14_0713520</name>
</gene>
<accession>A0A0F9SZZ7</accession>